<dbReference type="EMBL" id="CP130954">
    <property type="protein sequence ID" value="WLF51189.1"/>
    <property type="molecule type" value="Genomic_DNA"/>
</dbReference>
<evidence type="ECO:0000313" key="4">
    <source>
        <dbReference type="Proteomes" id="UP001231166"/>
    </source>
</evidence>
<dbReference type="Proteomes" id="UP001066327">
    <property type="component" value="Unassembled WGS sequence"/>
</dbReference>
<dbReference type="RefSeq" id="WP_269592614.1">
    <property type="nucleotide sequence ID" value="NZ_CP130954.1"/>
</dbReference>
<accession>A0AAX3YSZ7</accession>
<organism evidence="2 4">
    <name type="scientific">Rhodococcus opacus</name>
    <name type="common">Nocardia opaca</name>
    <dbReference type="NCBI Taxonomy" id="37919"/>
    <lineage>
        <taxon>Bacteria</taxon>
        <taxon>Bacillati</taxon>
        <taxon>Actinomycetota</taxon>
        <taxon>Actinomycetes</taxon>
        <taxon>Mycobacteriales</taxon>
        <taxon>Nocardiaceae</taxon>
        <taxon>Rhodococcus</taxon>
    </lineage>
</organism>
<dbReference type="Gene3D" id="1.10.260.40">
    <property type="entry name" value="lambda repressor-like DNA-binding domains"/>
    <property type="match status" value="1"/>
</dbReference>
<dbReference type="Proteomes" id="UP001231166">
    <property type="component" value="Plasmid pRho-VOC14-C342"/>
</dbReference>
<reference evidence="1" key="1">
    <citation type="submission" date="2022-12" db="EMBL/GenBank/DDBJ databases">
        <authorList>
            <person name="Krivoruchko A.V."/>
            <person name="Elkin A."/>
        </authorList>
    </citation>
    <scope>NUCLEOTIDE SEQUENCE</scope>
    <source>
        <strain evidence="1">IEGM 249</strain>
    </source>
</reference>
<protein>
    <submittedName>
        <fullName evidence="2">Uncharacterized protein</fullName>
    </submittedName>
</protein>
<evidence type="ECO:0000313" key="3">
    <source>
        <dbReference type="Proteomes" id="UP001066327"/>
    </source>
</evidence>
<dbReference type="InterPro" id="IPR010982">
    <property type="entry name" value="Lambda_DNA-bd_dom_sf"/>
</dbReference>
<geneLocation type="plasmid" evidence="2 4">
    <name>pRho-VOC14-C342</name>
</geneLocation>
<keyword evidence="2" id="KW-0614">Plasmid</keyword>
<dbReference type="AlphaFoldDB" id="A0AAX3YSZ7"/>
<evidence type="ECO:0000313" key="2">
    <source>
        <dbReference type="EMBL" id="WLF51189.1"/>
    </source>
</evidence>
<gene>
    <name evidence="1" type="ORF">O4328_39470</name>
    <name evidence="2" type="ORF">Q5707_38150</name>
</gene>
<reference evidence="2" key="2">
    <citation type="submission" date="2023-07" db="EMBL/GenBank/DDBJ databases">
        <title>Genomic analysis of Rhodococcus opacus VOC-14 with glycol ethers degradation activity.</title>
        <authorList>
            <person name="Narkevich D.A."/>
            <person name="Hlushen A.M."/>
            <person name="Akhremchuk A.E."/>
            <person name="Sikolenko M.A."/>
            <person name="Valentovich L.N."/>
        </authorList>
    </citation>
    <scope>NUCLEOTIDE SEQUENCE</scope>
    <source>
        <strain evidence="2">VOC-14</strain>
        <plasmid evidence="2">pRho-VOC14-C342</plasmid>
    </source>
</reference>
<keyword evidence="3" id="KW-1185">Reference proteome</keyword>
<sequence length="129" mass="13659">MISLSDRLSLLFRVWHRPEAAESSSADVAAAVTSSGVALDAATVDALRSGELATASPTVLAAISSFFKTPASYLTDPDPRDVHEQLLLLGRFRDTGVRSIHLRGEQAAADRRALLEVLGDQDGDQATGV</sequence>
<name>A0AAX3YSZ7_RHOOP</name>
<dbReference type="EMBL" id="JAPWIS010000034">
    <property type="protein sequence ID" value="MCZ4589652.1"/>
    <property type="molecule type" value="Genomic_DNA"/>
</dbReference>
<dbReference type="GO" id="GO:0003677">
    <property type="term" value="F:DNA binding"/>
    <property type="evidence" value="ECO:0007669"/>
    <property type="project" value="InterPro"/>
</dbReference>
<evidence type="ECO:0000313" key="1">
    <source>
        <dbReference type="EMBL" id="MCZ4589652.1"/>
    </source>
</evidence>
<proteinExistence type="predicted"/>